<proteinExistence type="predicted"/>
<gene>
    <name evidence="1" type="ORF">L2E82_16869</name>
</gene>
<reference evidence="2" key="1">
    <citation type="journal article" date="2022" name="Mol. Ecol. Resour.">
        <title>The genomes of chicory, endive, great burdock and yacon provide insights into Asteraceae palaeo-polyploidization history and plant inulin production.</title>
        <authorList>
            <person name="Fan W."/>
            <person name="Wang S."/>
            <person name="Wang H."/>
            <person name="Wang A."/>
            <person name="Jiang F."/>
            <person name="Liu H."/>
            <person name="Zhao H."/>
            <person name="Xu D."/>
            <person name="Zhang Y."/>
        </authorList>
    </citation>
    <scope>NUCLEOTIDE SEQUENCE [LARGE SCALE GENOMIC DNA]</scope>
    <source>
        <strain evidence="2">cv. Punajuju</strain>
    </source>
</reference>
<dbReference type="EMBL" id="CM042011">
    <property type="protein sequence ID" value="KAI3766796.1"/>
    <property type="molecule type" value="Genomic_DNA"/>
</dbReference>
<dbReference type="Proteomes" id="UP001055811">
    <property type="component" value="Linkage Group LG03"/>
</dbReference>
<keyword evidence="2" id="KW-1185">Reference proteome</keyword>
<name>A0ACB9F7Z5_CICIN</name>
<accession>A0ACB9F7Z5</accession>
<protein>
    <submittedName>
        <fullName evidence="1">Uncharacterized protein</fullName>
    </submittedName>
</protein>
<sequence length="114" mass="13026">MKSGICRVEMGVIDHNMGSDTSGWSNQWVTDVIEKYKSNNKMMEHVKTATTAELLKLNLQLMGHHTCSRHPWLSESRVKFHLENKDIQGISDPTLADDYGNNNFEDGPTHLRKK</sequence>
<organism evidence="1 2">
    <name type="scientific">Cichorium intybus</name>
    <name type="common">Chicory</name>
    <dbReference type="NCBI Taxonomy" id="13427"/>
    <lineage>
        <taxon>Eukaryota</taxon>
        <taxon>Viridiplantae</taxon>
        <taxon>Streptophyta</taxon>
        <taxon>Embryophyta</taxon>
        <taxon>Tracheophyta</taxon>
        <taxon>Spermatophyta</taxon>
        <taxon>Magnoliopsida</taxon>
        <taxon>eudicotyledons</taxon>
        <taxon>Gunneridae</taxon>
        <taxon>Pentapetalae</taxon>
        <taxon>asterids</taxon>
        <taxon>campanulids</taxon>
        <taxon>Asterales</taxon>
        <taxon>Asteraceae</taxon>
        <taxon>Cichorioideae</taxon>
        <taxon>Cichorieae</taxon>
        <taxon>Cichoriinae</taxon>
        <taxon>Cichorium</taxon>
    </lineage>
</organism>
<comment type="caution">
    <text evidence="1">The sequence shown here is derived from an EMBL/GenBank/DDBJ whole genome shotgun (WGS) entry which is preliminary data.</text>
</comment>
<evidence type="ECO:0000313" key="2">
    <source>
        <dbReference type="Proteomes" id="UP001055811"/>
    </source>
</evidence>
<evidence type="ECO:0000313" key="1">
    <source>
        <dbReference type="EMBL" id="KAI3766796.1"/>
    </source>
</evidence>
<reference evidence="1 2" key="2">
    <citation type="journal article" date="2022" name="Mol. Ecol. Resour.">
        <title>The genomes of chicory, endive, great burdock and yacon provide insights into Asteraceae paleo-polyploidization history and plant inulin production.</title>
        <authorList>
            <person name="Fan W."/>
            <person name="Wang S."/>
            <person name="Wang H."/>
            <person name="Wang A."/>
            <person name="Jiang F."/>
            <person name="Liu H."/>
            <person name="Zhao H."/>
            <person name="Xu D."/>
            <person name="Zhang Y."/>
        </authorList>
    </citation>
    <scope>NUCLEOTIDE SEQUENCE [LARGE SCALE GENOMIC DNA]</scope>
    <source>
        <strain evidence="2">cv. Punajuju</strain>
        <tissue evidence="1">Leaves</tissue>
    </source>
</reference>